<keyword evidence="1" id="KW-0812">Transmembrane</keyword>
<dbReference type="RefSeq" id="WP_171779613.1">
    <property type="nucleotide sequence ID" value="NZ_JABAGV010000001.1"/>
</dbReference>
<feature type="transmembrane region" description="Helical" evidence="1">
    <location>
        <begin position="100"/>
        <end position="121"/>
    </location>
</feature>
<feature type="transmembrane region" description="Helical" evidence="1">
    <location>
        <begin position="44"/>
        <end position="66"/>
    </location>
</feature>
<organism evidence="2 3">
    <name type="scientific">Clostridium beijerinckii</name>
    <name type="common">Clostridium MP</name>
    <dbReference type="NCBI Taxonomy" id="1520"/>
    <lineage>
        <taxon>Bacteria</taxon>
        <taxon>Bacillati</taxon>
        <taxon>Bacillota</taxon>
        <taxon>Clostridia</taxon>
        <taxon>Eubacteriales</taxon>
        <taxon>Clostridiaceae</taxon>
        <taxon>Clostridium</taxon>
    </lineage>
</organism>
<gene>
    <name evidence="2" type="ORF">HGI39_00110</name>
</gene>
<proteinExistence type="predicted"/>
<evidence type="ECO:0000256" key="1">
    <source>
        <dbReference type="SAM" id="Phobius"/>
    </source>
</evidence>
<name>A0AAW3W376_CLOBE</name>
<sequence>MYKFVSILSLLLRTYVFPNPFEKYIDFYLKNTVFINCIPQIADIFNLCFGGTILWMICYPLTGIVYNRGKNPVLGATIFFILVLINSWVLEVIGLHMYNIVNGLIEFSLCVMVETVLLGIIRCKIRYF</sequence>
<reference evidence="2" key="1">
    <citation type="submission" date="2020-04" db="EMBL/GenBank/DDBJ databases">
        <authorList>
            <person name="Brown S."/>
        </authorList>
    </citation>
    <scope>NUCLEOTIDE SEQUENCE</scope>
    <source>
        <strain evidence="2">DJ015</strain>
    </source>
</reference>
<feature type="transmembrane region" description="Helical" evidence="1">
    <location>
        <begin position="73"/>
        <end position="94"/>
    </location>
</feature>
<keyword evidence="1" id="KW-0472">Membrane</keyword>
<dbReference type="EMBL" id="JABAGV010000001">
    <property type="protein sequence ID" value="MBC2473133.1"/>
    <property type="molecule type" value="Genomic_DNA"/>
</dbReference>
<dbReference type="AlphaFoldDB" id="A0AAW3W376"/>
<dbReference type="Proteomes" id="UP001194098">
    <property type="component" value="Unassembled WGS sequence"/>
</dbReference>
<protein>
    <submittedName>
        <fullName evidence="2">Uncharacterized protein</fullName>
    </submittedName>
</protein>
<evidence type="ECO:0000313" key="3">
    <source>
        <dbReference type="Proteomes" id="UP001194098"/>
    </source>
</evidence>
<evidence type="ECO:0000313" key="2">
    <source>
        <dbReference type="EMBL" id="MBC2473133.1"/>
    </source>
</evidence>
<reference evidence="2" key="2">
    <citation type="journal article" date="2022" name="Nat. Biotechnol.">
        <title>Carbon-negative production of acetone and isopropanol by gas fermentation at industrial pilot scale.</title>
        <authorList>
            <person name="Liew F.E."/>
            <person name="Nogle R."/>
            <person name="Abdalla T."/>
            <person name="Rasor B.J."/>
            <person name="Canter C."/>
            <person name="Jensen R.O."/>
            <person name="Wang L."/>
            <person name="Strutz J."/>
            <person name="Chirania P."/>
            <person name="De Tissera S."/>
            <person name="Mueller A.P."/>
            <person name="Ruan Z."/>
            <person name="Gao A."/>
            <person name="Tran L."/>
            <person name="Engle N.L."/>
            <person name="Bromley J.C."/>
            <person name="Daniell J."/>
            <person name="Conrado R."/>
            <person name="Tschaplinski T.J."/>
            <person name="Giannone R.J."/>
            <person name="Hettich R.L."/>
            <person name="Karim A.S."/>
            <person name="Simpson S.D."/>
            <person name="Brown S.D."/>
            <person name="Leang C."/>
            <person name="Jewett M.C."/>
            <person name="Kopke M."/>
        </authorList>
    </citation>
    <scope>NUCLEOTIDE SEQUENCE</scope>
    <source>
        <strain evidence="2">DJ015</strain>
    </source>
</reference>
<keyword evidence="1" id="KW-1133">Transmembrane helix</keyword>
<comment type="caution">
    <text evidence="2">The sequence shown here is derived from an EMBL/GenBank/DDBJ whole genome shotgun (WGS) entry which is preliminary data.</text>
</comment>
<accession>A0AAW3W376</accession>